<dbReference type="STRING" id="1069642.Bdt_2491"/>
<dbReference type="OrthoDB" id="5294713at2"/>
<dbReference type="AlphaFoldDB" id="K7ZB85"/>
<evidence type="ECO:0000313" key="1">
    <source>
        <dbReference type="EMBL" id="AFY02174.1"/>
    </source>
</evidence>
<dbReference type="RefSeq" id="WP_015091610.1">
    <property type="nucleotide sequence ID" value="NC_019567.1"/>
</dbReference>
<evidence type="ECO:0008006" key="3">
    <source>
        <dbReference type="Google" id="ProtNLM"/>
    </source>
</evidence>
<dbReference type="HOGENOM" id="CLU_2271881_0_0_7"/>
<sequence length="102" mass="11893">MTWFKNLKELLGLEKPDMCLCMVVSEQEGAEIWVEGQRTNYFTPKLVAIKKDHPVKITVKMIGHESHTAVVKSSHNLTYYYCNLERIPLRLVSNEVYRSAHR</sequence>
<proteinExistence type="predicted"/>
<protein>
    <recommendedName>
        <fullName evidence="3">PEGA domain-containing protein</fullName>
    </recommendedName>
</protein>
<dbReference type="Proteomes" id="UP000010074">
    <property type="component" value="Chromosome"/>
</dbReference>
<dbReference type="KEGG" id="bbat:Bdt_2491"/>
<accession>K7ZB85</accession>
<name>K7ZB85_BDEBC</name>
<evidence type="ECO:0000313" key="2">
    <source>
        <dbReference type="Proteomes" id="UP000010074"/>
    </source>
</evidence>
<dbReference type="PATRIC" id="fig|1069642.3.peg.2465"/>
<reference evidence="1 2" key="1">
    <citation type="journal article" date="2012" name="BMC Genomics">
        <title>Genome analysis of a simultaneously predatory and prey-independent, novel Bdellovibrio bacteriovorus from the River Tiber, supports in silico predictions of both ancient and recent lateral gene transfer from diverse bacteria.</title>
        <authorList>
            <person name="Hobley L."/>
            <person name="Lerner T.R."/>
            <person name="Williams L.E."/>
            <person name="Lambert C."/>
            <person name="Till R."/>
            <person name="Milner D.S."/>
            <person name="Basford S.M."/>
            <person name="Capeness M.J."/>
            <person name="Fenton A.K."/>
            <person name="Atterbury R.J."/>
            <person name="Harris M.A."/>
            <person name="Sockett R.E."/>
        </authorList>
    </citation>
    <scope>NUCLEOTIDE SEQUENCE [LARGE SCALE GENOMIC DNA]</scope>
    <source>
        <strain evidence="1 2">Tiberius</strain>
    </source>
</reference>
<dbReference type="EMBL" id="CP002930">
    <property type="protein sequence ID" value="AFY02174.1"/>
    <property type="molecule type" value="Genomic_DNA"/>
</dbReference>
<gene>
    <name evidence="1" type="ORF">Bdt_2491</name>
</gene>
<organism evidence="1 2">
    <name type="scientific">Bdellovibrio bacteriovorus str. Tiberius</name>
    <dbReference type="NCBI Taxonomy" id="1069642"/>
    <lineage>
        <taxon>Bacteria</taxon>
        <taxon>Pseudomonadati</taxon>
        <taxon>Bdellovibrionota</taxon>
        <taxon>Bdellovibrionia</taxon>
        <taxon>Bdellovibrionales</taxon>
        <taxon>Pseudobdellovibrionaceae</taxon>
        <taxon>Bdellovibrio</taxon>
    </lineage>
</organism>